<evidence type="ECO:0000313" key="3">
    <source>
        <dbReference type="Proteomes" id="UP000008743"/>
    </source>
</evidence>
<evidence type="ECO:0008006" key="4">
    <source>
        <dbReference type="Google" id="ProtNLM"/>
    </source>
</evidence>
<evidence type="ECO:0000313" key="2">
    <source>
        <dbReference type="EMBL" id="KJE89535.1"/>
    </source>
</evidence>
<accession>A0A0D2WI84</accession>
<reference evidence="3" key="1">
    <citation type="submission" date="2011-02" db="EMBL/GenBank/DDBJ databases">
        <title>The Genome Sequence of Capsaspora owczarzaki ATCC 30864.</title>
        <authorList>
            <person name="Russ C."/>
            <person name="Cuomo C."/>
            <person name="Burger G."/>
            <person name="Gray M.W."/>
            <person name="Holland P.W.H."/>
            <person name="King N."/>
            <person name="Lang F.B.F."/>
            <person name="Roger A.J."/>
            <person name="Ruiz-Trillo I."/>
            <person name="Young S.K."/>
            <person name="Zeng Q."/>
            <person name="Gargeya S."/>
            <person name="Alvarado L."/>
            <person name="Berlin A."/>
            <person name="Chapman S.B."/>
            <person name="Chen Z."/>
            <person name="Freedman E."/>
            <person name="Gellesch M."/>
            <person name="Goldberg J."/>
            <person name="Griggs A."/>
            <person name="Gujja S."/>
            <person name="Heilman E."/>
            <person name="Heiman D."/>
            <person name="Howarth C."/>
            <person name="Mehta T."/>
            <person name="Neiman D."/>
            <person name="Pearson M."/>
            <person name="Roberts A."/>
            <person name="Saif S."/>
            <person name="Shea T."/>
            <person name="Shenoy N."/>
            <person name="Sisk P."/>
            <person name="Stolte C."/>
            <person name="Sykes S."/>
            <person name="White J."/>
            <person name="Yandava C."/>
            <person name="Haas B."/>
            <person name="Nusbaum C."/>
            <person name="Birren B."/>
        </authorList>
    </citation>
    <scope>NUCLEOTIDE SEQUENCE</scope>
    <source>
        <strain evidence="3">ATCC 30864</strain>
    </source>
</reference>
<protein>
    <recommendedName>
        <fullName evidence="4">MRPL25 domain-containing protein</fullName>
    </recommendedName>
</protein>
<dbReference type="AlphaFoldDB" id="A0A0D2WI84"/>
<organism evidence="2 3">
    <name type="scientific">Capsaspora owczarzaki (strain ATCC 30864)</name>
    <dbReference type="NCBI Taxonomy" id="595528"/>
    <lineage>
        <taxon>Eukaryota</taxon>
        <taxon>Filasterea</taxon>
        <taxon>Capsaspora</taxon>
    </lineage>
</organism>
<sequence>MVAPTLSRTLLMMGFQAATMPVFRNGAWRPPMLSKREVAQSLKLFGPGIVPAPKVSNWQPTHAKGHLYDIQKGTRQAKVDKIMETMQAQKDALRQERRNYRITVRADSKPVASDTYTEADQLASKLKRERLMAKKEAKKEKKAR</sequence>
<name>A0A0D2WI84_CAPO3</name>
<proteinExistence type="predicted"/>
<dbReference type="RefSeq" id="XP_004365855.1">
    <property type="nucleotide sequence ID" value="XM_004365798.2"/>
</dbReference>
<dbReference type="EMBL" id="KE346360">
    <property type="protein sequence ID" value="KJE89535.1"/>
    <property type="molecule type" value="Genomic_DNA"/>
</dbReference>
<gene>
    <name evidence="2" type="ORF">CAOG_000984</name>
</gene>
<keyword evidence="3" id="KW-1185">Reference proteome</keyword>
<evidence type="ECO:0000256" key="1">
    <source>
        <dbReference type="SAM" id="Coils"/>
    </source>
</evidence>
<dbReference type="Proteomes" id="UP000008743">
    <property type="component" value="Unassembled WGS sequence"/>
</dbReference>
<keyword evidence="1" id="KW-0175">Coiled coil</keyword>
<feature type="coiled-coil region" evidence="1">
    <location>
        <begin position="79"/>
        <end position="143"/>
    </location>
</feature>
<dbReference type="InParanoid" id="A0A0D2WI84"/>